<dbReference type="OrthoDB" id="9807767at2"/>
<dbReference type="NCBIfam" id="TIGR00172">
    <property type="entry name" value="maf"/>
    <property type="match status" value="1"/>
</dbReference>
<evidence type="ECO:0000256" key="3">
    <source>
        <dbReference type="ARBA" id="ARBA00023080"/>
    </source>
</evidence>
<accession>A0A0X3AR21</accession>
<feature type="site" description="Important for substrate specificity" evidence="4">
    <location>
        <position position="72"/>
    </location>
</feature>
<dbReference type="STRING" id="1586267.GCA_001418685_01691"/>
<dbReference type="Gene3D" id="3.90.950.10">
    <property type="match status" value="1"/>
</dbReference>
<dbReference type="Proteomes" id="UP000182761">
    <property type="component" value="Unassembled WGS sequence"/>
</dbReference>
<protein>
    <recommendedName>
        <fullName evidence="4">dTTP/UTP pyrophosphatase</fullName>
        <shortName evidence="4">dTTPase/UTPase</shortName>
        <ecNumber evidence="4">3.6.1.9</ecNumber>
    </recommendedName>
    <alternativeName>
        <fullName evidence="4">Nucleoside triphosphate pyrophosphatase</fullName>
    </alternativeName>
    <alternativeName>
        <fullName evidence="4">Nucleotide pyrophosphatase</fullName>
        <shortName evidence="4">Nucleotide PPase</shortName>
    </alternativeName>
</protein>
<dbReference type="GO" id="GO:0036218">
    <property type="term" value="F:dTTP diphosphatase activity"/>
    <property type="evidence" value="ECO:0007669"/>
    <property type="project" value="RHEA"/>
</dbReference>
<comment type="similarity">
    <text evidence="4">Belongs to the Maf family. YhdE subfamily.</text>
</comment>
<reference evidence="5 6" key="1">
    <citation type="submission" date="2016-01" db="EMBL/GenBank/DDBJ databases">
        <authorList>
            <person name="McClelland M."/>
            <person name="Jain A."/>
            <person name="Saraogi P."/>
            <person name="Mendelson R."/>
            <person name="Westerman R."/>
            <person name="SanMiguel P."/>
            <person name="Csonka L."/>
        </authorList>
    </citation>
    <scope>NUCLEOTIDE SEQUENCE [LARGE SCALE GENOMIC DNA]</scope>
    <source>
        <strain evidence="5 6">R-53146</strain>
    </source>
</reference>
<dbReference type="InterPro" id="IPR003697">
    <property type="entry name" value="Maf-like"/>
</dbReference>
<dbReference type="SUPFAM" id="SSF52972">
    <property type="entry name" value="ITPase-like"/>
    <property type="match status" value="1"/>
</dbReference>
<evidence type="ECO:0000256" key="1">
    <source>
        <dbReference type="ARBA" id="ARBA00001968"/>
    </source>
</evidence>
<dbReference type="Pfam" id="PF02545">
    <property type="entry name" value="Maf"/>
    <property type="match status" value="1"/>
</dbReference>
<keyword evidence="4" id="KW-0963">Cytoplasm</keyword>
<sequence length="192" mass="22392">MNTFKIILASQSPRRQELLKSLNYEFKTLHLNIDESYSPLLKENQITEYLVEQKSKHYGKVEDHTVVITADTIVWMNEHALEKPKNSEQAKKMLQDLSGNSHKVYTSVGFTTKNDFKVFTDCTEVHFLEMNDNEIEFYVNNYKPLDKSGSYGIQDWIGLAKINKINGSFFTIMGLPTHIVYEYLQNLTFKFM</sequence>
<dbReference type="InterPro" id="IPR029001">
    <property type="entry name" value="ITPase-like_fam"/>
</dbReference>
<proteinExistence type="inferred from homology"/>
<evidence type="ECO:0000313" key="6">
    <source>
        <dbReference type="Proteomes" id="UP000182761"/>
    </source>
</evidence>
<keyword evidence="6" id="KW-1185">Reference proteome</keyword>
<evidence type="ECO:0000256" key="4">
    <source>
        <dbReference type="HAMAP-Rule" id="MF_00528"/>
    </source>
</evidence>
<name>A0A0X3AR21_9FLAO</name>
<comment type="caution">
    <text evidence="4">Lacks conserved residue(s) required for the propagation of feature annotation.</text>
</comment>
<keyword evidence="2 4" id="KW-0378">Hydrolase</keyword>
<dbReference type="AlphaFoldDB" id="A0A0X3AR21"/>
<dbReference type="GO" id="GO:0036221">
    <property type="term" value="F:UTP diphosphatase activity"/>
    <property type="evidence" value="ECO:0007669"/>
    <property type="project" value="RHEA"/>
</dbReference>
<evidence type="ECO:0000256" key="2">
    <source>
        <dbReference type="ARBA" id="ARBA00022801"/>
    </source>
</evidence>
<evidence type="ECO:0000313" key="5">
    <source>
        <dbReference type="EMBL" id="CVK16826.1"/>
    </source>
</evidence>
<keyword evidence="3 4" id="KW-0546">Nucleotide metabolism</keyword>
<comment type="subcellular location">
    <subcellularLocation>
        <location evidence="4">Cytoplasm</location>
    </subcellularLocation>
</comment>
<dbReference type="RefSeq" id="WP_055426013.1">
    <property type="nucleotide sequence ID" value="NZ_FCOR01000011.1"/>
</dbReference>
<comment type="catalytic activity">
    <reaction evidence="4">
        <text>dTTP + H2O = dTMP + diphosphate + H(+)</text>
        <dbReference type="Rhea" id="RHEA:28534"/>
        <dbReference type="ChEBI" id="CHEBI:15377"/>
        <dbReference type="ChEBI" id="CHEBI:15378"/>
        <dbReference type="ChEBI" id="CHEBI:33019"/>
        <dbReference type="ChEBI" id="CHEBI:37568"/>
        <dbReference type="ChEBI" id="CHEBI:63528"/>
        <dbReference type="EC" id="3.6.1.9"/>
    </reaction>
</comment>
<feature type="site" description="Important for substrate specificity" evidence="4">
    <location>
        <position position="154"/>
    </location>
</feature>
<dbReference type="HAMAP" id="MF_00528">
    <property type="entry name" value="Maf"/>
    <property type="match status" value="1"/>
</dbReference>
<dbReference type="PANTHER" id="PTHR43213:SF5">
    <property type="entry name" value="BIFUNCTIONAL DTTP_UTP PYROPHOSPHATASE_METHYLTRANSFERASE PROTEIN-RELATED"/>
    <property type="match status" value="1"/>
</dbReference>
<dbReference type="GO" id="GO:0005737">
    <property type="term" value="C:cytoplasm"/>
    <property type="evidence" value="ECO:0007669"/>
    <property type="project" value="UniProtKB-SubCell"/>
</dbReference>
<dbReference type="EC" id="3.6.1.9" evidence="4"/>
<organism evidence="5 6">
    <name type="scientific">Apibacter mensalis</name>
    <dbReference type="NCBI Taxonomy" id="1586267"/>
    <lineage>
        <taxon>Bacteria</taxon>
        <taxon>Pseudomonadati</taxon>
        <taxon>Bacteroidota</taxon>
        <taxon>Flavobacteriia</taxon>
        <taxon>Flavobacteriales</taxon>
        <taxon>Weeksellaceae</taxon>
        <taxon>Apibacter</taxon>
    </lineage>
</organism>
<dbReference type="GO" id="GO:0009117">
    <property type="term" value="P:nucleotide metabolic process"/>
    <property type="evidence" value="ECO:0007669"/>
    <property type="project" value="UniProtKB-KW"/>
</dbReference>
<dbReference type="PIRSF" id="PIRSF006305">
    <property type="entry name" value="Maf"/>
    <property type="match status" value="1"/>
</dbReference>
<comment type="catalytic activity">
    <reaction evidence="4">
        <text>UTP + H2O = UMP + diphosphate + H(+)</text>
        <dbReference type="Rhea" id="RHEA:29395"/>
        <dbReference type="ChEBI" id="CHEBI:15377"/>
        <dbReference type="ChEBI" id="CHEBI:15378"/>
        <dbReference type="ChEBI" id="CHEBI:33019"/>
        <dbReference type="ChEBI" id="CHEBI:46398"/>
        <dbReference type="ChEBI" id="CHEBI:57865"/>
        <dbReference type="EC" id="3.6.1.9"/>
    </reaction>
</comment>
<dbReference type="EMBL" id="FCOR01000011">
    <property type="protein sequence ID" value="CVK16826.1"/>
    <property type="molecule type" value="Genomic_DNA"/>
</dbReference>
<comment type="function">
    <text evidence="4">Nucleoside triphosphate pyrophosphatase that hydrolyzes dTTP and UTP. May have a dual role in cell division arrest and in preventing the incorporation of modified nucleotides into cellular nucleic acids.</text>
</comment>
<feature type="active site" description="Proton acceptor" evidence="4">
    <location>
        <position position="71"/>
    </location>
</feature>
<feature type="site" description="Important for substrate specificity" evidence="4">
    <location>
        <position position="14"/>
    </location>
</feature>
<comment type="cofactor">
    <cofactor evidence="1 4">
        <name>a divalent metal cation</name>
        <dbReference type="ChEBI" id="CHEBI:60240"/>
    </cofactor>
</comment>
<dbReference type="PANTHER" id="PTHR43213">
    <property type="entry name" value="BIFUNCTIONAL DTTP/UTP PYROPHOSPHATASE/METHYLTRANSFERASE PROTEIN-RELATED"/>
    <property type="match status" value="1"/>
</dbReference>
<dbReference type="CDD" id="cd00555">
    <property type="entry name" value="Maf"/>
    <property type="match status" value="1"/>
</dbReference>
<gene>
    <name evidence="5" type="ORF">Ga0061079_11118</name>
</gene>